<evidence type="ECO:0000256" key="2">
    <source>
        <dbReference type="SAM" id="Phobius"/>
    </source>
</evidence>
<protein>
    <recommendedName>
        <fullName evidence="3">Peptidase M12B domain-containing protein</fullName>
    </recommendedName>
</protein>
<dbReference type="GO" id="GO:0007219">
    <property type="term" value="P:Notch signaling pathway"/>
    <property type="evidence" value="ECO:0007669"/>
    <property type="project" value="TreeGrafter"/>
</dbReference>
<dbReference type="PROSITE" id="PS50215">
    <property type="entry name" value="ADAM_MEPRO"/>
    <property type="match status" value="1"/>
</dbReference>
<keyword evidence="2" id="KW-0812">Transmembrane</keyword>
<accession>A0AA88I8S2</accession>
<evidence type="ECO:0000259" key="3">
    <source>
        <dbReference type="PROSITE" id="PS50215"/>
    </source>
</evidence>
<keyword evidence="2" id="KW-1133">Transmembrane helix</keyword>
<dbReference type="EMBL" id="JAVRJZ010000003">
    <property type="protein sequence ID" value="KAK2724658.1"/>
    <property type="molecule type" value="Genomic_DNA"/>
</dbReference>
<comment type="caution">
    <text evidence="4">The sequence shown here is derived from an EMBL/GenBank/DDBJ whole genome shotgun (WGS) entry which is preliminary data.</text>
</comment>
<feature type="binding site" evidence="1">
    <location>
        <position position="321"/>
    </location>
    <ligand>
        <name>Zn(2+)</name>
        <dbReference type="ChEBI" id="CHEBI:29105"/>
        <note>catalytic</note>
    </ligand>
</feature>
<feature type="disulfide bond" evidence="1">
    <location>
        <begin position="330"/>
        <end position="354"/>
    </location>
</feature>
<dbReference type="GO" id="GO:0046872">
    <property type="term" value="F:metal ion binding"/>
    <property type="evidence" value="ECO:0007669"/>
    <property type="project" value="UniProtKB-KW"/>
</dbReference>
<comment type="caution">
    <text evidence="1">Lacks conserved residue(s) required for the propagation of feature annotation.</text>
</comment>
<name>A0AA88I8S2_ARTSF</name>
<feature type="binding site" evidence="1">
    <location>
        <position position="315"/>
    </location>
    <ligand>
        <name>Zn(2+)</name>
        <dbReference type="ChEBI" id="CHEBI:29105"/>
        <note>catalytic</note>
    </ligand>
</feature>
<dbReference type="GO" id="GO:0006509">
    <property type="term" value="P:membrane protein ectodomain proteolysis"/>
    <property type="evidence" value="ECO:0007669"/>
    <property type="project" value="TreeGrafter"/>
</dbReference>
<dbReference type="InterPro" id="IPR001590">
    <property type="entry name" value="Peptidase_M12B"/>
</dbReference>
<feature type="active site" evidence="1">
    <location>
        <position position="312"/>
    </location>
</feature>
<proteinExistence type="predicted"/>
<evidence type="ECO:0000313" key="5">
    <source>
        <dbReference type="Proteomes" id="UP001187531"/>
    </source>
</evidence>
<dbReference type="Pfam" id="PF13574">
    <property type="entry name" value="Reprolysin_2"/>
    <property type="match status" value="1"/>
</dbReference>
<evidence type="ECO:0000256" key="1">
    <source>
        <dbReference type="PROSITE-ProRule" id="PRU00276"/>
    </source>
</evidence>
<keyword evidence="1" id="KW-1015">Disulfide bond</keyword>
<dbReference type="PANTHER" id="PTHR45702">
    <property type="entry name" value="ADAM10/ADAM17 METALLOPEPTIDASE FAMILY MEMBER"/>
    <property type="match status" value="1"/>
</dbReference>
<dbReference type="Gene3D" id="3.40.390.10">
    <property type="entry name" value="Collagenase (Catalytic Domain)"/>
    <property type="match status" value="1"/>
</dbReference>
<reference evidence="4" key="1">
    <citation type="submission" date="2023-07" db="EMBL/GenBank/DDBJ databases">
        <title>Chromosome-level genome assembly of Artemia franciscana.</title>
        <authorList>
            <person name="Jo E."/>
        </authorList>
    </citation>
    <scope>NUCLEOTIDE SEQUENCE</scope>
    <source>
        <tissue evidence="4">Whole body</tissue>
    </source>
</reference>
<keyword evidence="1" id="KW-0479">Metal-binding</keyword>
<dbReference type="SUPFAM" id="SSF55486">
    <property type="entry name" value="Metalloproteases ('zincins'), catalytic domain"/>
    <property type="match status" value="1"/>
</dbReference>
<gene>
    <name evidence="4" type="ORF">QYM36_001225</name>
</gene>
<dbReference type="PANTHER" id="PTHR45702:SF2">
    <property type="entry name" value="KUZBANIAN, ISOFORM A"/>
    <property type="match status" value="1"/>
</dbReference>
<organism evidence="4 5">
    <name type="scientific">Artemia franciscana</name>
    <name type="common">Brine shrimp</name>
    <name type="synonym">Artemia sanfranciscana</name>
    <dbReference type="NCBI Taxonomy" id="6661"/>
    <lineage>
        <taxon>Eukaryota</taxon>
        <taxon>Metazoa</taxon>
        <taxon>Ecdysozoa</taxon>
        <taxon>Arthropoda</taxon>
        <taxon>Crustacea</taxon>
        <taxon>Branchiopoda</taxon>
        <taxon>Anostraca</taxon>
        <taxon>Artemiidae</taxon>
        <taxon>Artemia</taxon>
    </lineage>
</organism>
<dbReference type="GO" id="GO:0004222">
    <property type="term" value="F:metalloendopeptidase activity"/>
    <property type="evidence" value="ECO:0007669"/>
    <property type="project" value="InterPro"/>
</dbReference>
<keyword evidence="2" id="KW-0472">Membrane</keyword>
<dbReference type="InterPro" id="IPR024079">
    <property type="entry name" value="MetalloPept_cat_dom_sf"/>
</dbReference>
<keyword evidence="5" id="KW-1185">Reference proteome</keyword>
<dbReference type="InterPro" id="IPR051489">
    <property type="entry name" value="ADAM_Metalloproteinase"/>
</dbReference>
<feature type="domain" description="Peptidase M12B" evidence="3">
    <location>
        <begin position="209"/>
        <end position="364"/>
    </location>
</feature>
<dbReference type="AlphaFoldDB" id="A0AA88I8S2"/>
<keyword evidence="1" id="KW-0862">Zinc</keyword>
<sequence>MKLENSNLLLEINGHIFGNFTIELQSAADIFHDDFKYTYIGGSTIINDVFHKDKFYSGEVIRTSKGIRAGKSQSIFDNHAYFFIDEELVLGNFRADDNMIVNIEPLCHHPENDIKEKNDESLILYSNKKVRRYEEKEPKLLERDKHKLALNPFDPSKNMADIKIVGHYSILNSPIKRNHLISYLAFIYFPTYEIFRYTTFKDKSKNIKNLRLQVKEIQLYLVKSHDLKDDSPVNSLDAFIDVFNNFEKKNRHSASIIITYQQFPDDDNTLGIAFTKGICNGVNNVAAVKIQDISPATGLIELHQNIHTILHEMGHLFGSLHDHNRIEKDCKDKKYVMDYETSPEYKNFIRFSPCSHVEIVKNLEIRGGCFGPQKKEVARPQFIYYKDNKHLWVDVGSFNISKEDNNQHEPSIPKLGLPVLIIFIGVLMCLCIRCSL</sequence>
<feature type="binding site" evidence="1">
    <location>
        <position position="311"/>
    </location>
    <ligand>
        <name>Zn(2+)</name>
        <dbReference type="ChEBI" id="CHEBI:29105"/>
        <note>catalytic</note>
    </ligand>
</feature>
<dbReference type="Proteomes" id="UP001187531">
    <property type="component" value="Unassembled WGS sequence"/>
</dbReference>
<evidence type="ECO:0000313" key="4">
    <source>
        <dbReference type="EMBL" id="KAK2724658.1"/>
    </source>
</evidence>
<dbReference type="GO" id="GO:0005886">
    <property type="term" value="C:plasma membrane"/>
    <property type="evidence" value="ECO:0007669"/>
    <property type="project" value="TreeGrafter"/>
</dbReference>
<feature type="transmembrane region" description="Helical" evidence="2">
    <location>
        <begin position="415"/>
        <end position="432"/>
    </location>
</feature>